<gene>
    <name evidence="1" type="ORF">N476_20420</name>
</gene>
<name>A0A167DMY2_9GAMM</name>
<dbReference type="RefSeq" id="WP_155731899.1">
    <property type="nucleotide sequence ID" value="NZ_AUXZ01000084.1"/>
</dbReference>
<dbReference type="Proteomes" id="UP000076503">
    <property type="component" value="Unassembled WGS sequence"/>
</dbReference>
<organism evidence="1 2">
    <name type="scientific">Pseudoalteromonas luteoviolacea H33</name>
    <dbReference type="NCBI Taxonomy" id="1365251"/>
    <lineage>
        <taxon>Bacteria</taxon>
        <taxon>Pseudomonadati</taxon>
        <taxon>Pseudomonadota</taxon>
        <taxon>Gammaproteobacteria</taxon>
        <taxon>Alteromonadales</taxon>
        <taxon>Pseudoalteromonadaceae</taxon>
        <taxon>Pseudoalteromonas</taxon>
    </lineage>
</organism>
<protein>
    <submittedName>
        <fullName evidence="1">Uncharacterized protein</fullName>
    </submittedName>
</protein>
<reference evidence="1 2" key="1">
    <citation type="submission" date="2013-07" db="EMBL/GenBank/DDBJ databases">
        <title>Comparative Genomic and Metabolomic Analysis of Twelve Strains of Pseudoalteromonas luteoviolacea.</title>
        <authorList>
            <person name="Vynne N.G."/>
            <person name="Mansson M."/>
            <person name="Gram L."/>
        </authorList>
    </citation>
    <scope>NUCLEOTIDE SEQUENCE [LARGE SCALE GENOMIC DNA]</scope>
    <source>
        <strain evidence="1 2">H33</strain>
    </source>
</reference>
<dbReference type="EMBL" id="AUXZ01000084">
    <property type="protein sequence ID" value="KZN49077.1"/>
    <property type="molecule type" value="Genomic_DNA"/>
</dbReference>
<evidence type="ECO:0000313" key="1">
    <source>
        <dbReference type="EMBL" id="KZN49077.1"/>
    </source>
</evidence>
<proteinExistence type="predicted"/>
<dbReference type="AlphaFoldDB" id="A0A167DMY2"/>
<accession>A0A167DMY2</accession>
<comment type="caution">
    <text evidence="1">The sequence shown here is derived from an EMBL/GenBank/DDBJ whole genome shotgun (WGS) entry which is preliminary data.</text>
</comment>
<evidence type="ECO:0000313" key="2">
    <source>
        <dbReference type="Proteomes" id="UP000076503"/>
    </source>
</evidence>
<dbReference type="PATRIC" id="fig|1365251.3.peg.3405"/>
<sequence>MKLKIKKNNLKALSKNQQSLNAKQTKEINGGVFGVETWKYATHVDVCKTNWARCEP</sequence>